<evidence type="ECO:0000256" key="1">
    <source>
        <dbReference type="ARBA" id="ARBA00001974"/>
    </source>
</evidence>
<comment type="cofactor">
    <cofactor evidence="1">
        <name>FAD</name>
        <dbReference type="ChEBI" id="CHEBI:57692"/>
    </cofactor>
</comment>
<dbReference type="AlphaFoldDB" id="A0A852TYW5"/>
<keyword evidence="4 6" id="KW-0560">Oxidoreductase</keyword>
<dbReference type="EMBL" id="JACCCC010000001">
    <property type="protein sequence ID" value="NYE47174.1"/>
    <property type="molecule type" value="Genomic_DNA"/>
</dbReference>
<dbReference type="SUPFAM" id="SSF51905">
    <property type="entry name" value="FAD/NAD(P)-binding domain"/>
    <property type="match status" value="1"/>
</dbReference>
<dbReference type="PANTHER" id="PTHR43400">
    <property type="entry name" value="FUMARATE REDUCTASE"/>
    <property type="match status" value="1"/>
</dbReference>
<reference evidence="6 7" key="1">
    <citation type="submission" date="2020-07" db="EMBL/GenBank/DDBJ databases">
        <title>Sequencing the genomes of 1000 actinobacteria strains.</title>
        <authorList>
            <person name="Klenk H.-P."/>
        </authorList>
    </citation>
    <scope>NUCLEOTIDE SEQUENCE [LARGE SCALE GENOMIC DNA]</scope>
    <source>
        <strain evidence="6 7">CXB654</strain>
    </source>
</reference>
<evidence type="ECO:0000256" key="3">
    <source>
        <dbReference type="ARBA" id="ARBA00022827"/>
    </source>
</evidence>
<dbReference type="InterPro" id="IPR003953">
    <property type="entry name" value="FAD-dep_OxRdtase_2_FAD-bd"/>
</dbReference>
<evidence type="ECO:0000313" key="6">
    <source>
        <dbReference type="EMBL" id="NYE47174.1"/>
    </source>
</evidence>
<protein>
    <submittedName>
        <fullName evidence="6">Fumarate reductase flavoprotein subunit</fullName>
        <ecNumber evidence="6">1.3.5.4</ecNumber>
    </submittedName>
</protein>
<keyword evidence="7" id="KW-1185">Reference proteome</keyword>
<dbReference type="InterPro" id="IPR050315">
    <property type="entry name" value="FAD-oxidoreductase_2"/>
</dbReference>
<evidence type="ECO:0000259" key="5">
    <source>
        <dbReference type="Pfam" id="PF00890"/>
    </source>
</evidence>
<dbReference type="Proteomes" id="UP000589036">
    <property type="component" value="Unassembled WGS sequence"/>
</dbReference>
<dbReference type="InterPro" id="IPR036188">
    <property type="entry name" value="FAD/NAD-bd_sf"/>
</dbReference>
<dbReference type="InterPro" id="IPR027477">
    <property type="entry name" value="Succ_DH/fumarate_Rdtase_cat_sf"/>
</dbReference>
<comment type="caution">
    <text evidence="6">The sequence shown here is derived from an EMBL/GenBank/DDBJ whole genome shotgun (WGS) entry which is preliminary data.</text>
</comment>
<accession>A0A852TYW5</accession>
<evidence type="ECO:0000256" key="4">
    <source>
        <dbReference type="ARBA" id="ARBA00023002"/>
    </source>
</evidence>
<dbReference type="PANTHER" id="PTHR43400:SF7">
    <property type="entry name" value="FAD-DEPENDENT OXIDOREDUCTASE 2 FAD BINDING DOMAIN-CONTAINING PROTEIN"/>
    <property type="match status" value="1"/>
</dbReference>
<dbReference type="GO" id="GO:0033765">
    <property type="term" value="F:steroid dehydrogenase activity, acting on the CH-CH group of donors"/>
    <property type="evidence" value="ECO:0007669"/>
    <property type="project" value="UniProtKB-ARBA"/>
</dbReference>
<evidence type="ECO:0000256" key="2">
    <source>
        <dbReference type="ARBA" id="ARBA00022630"/>
    </source>
</evidence>
<feature type="domain" description="FAD-dependent oxidoreductase 2 FAD-binding" evidence="5">
    <location>
        <begin position="6"/>
        <end position="409"/>
    </location>
</feature>
<sequence>MAMDVDVAVVGGGACGTMTALRAARDPDLTVAVFEKSLNEGCNAQISSGSLAAGGTRFQREAGIEDSPDRHAAEILAASGDDAISDVVLAVCRSAPRYVEWMADELGYPIELGTDMPRAGMSVPRLHTDVGRRGGQRLMRHLRGALNRLDNVAFVDRAPVVGLLSGTSGVEGVAVSQNGMSSEVRARHVVLACDGFGANPSLMREHCAELGRPFYGGVSTSTGDALAWLTELGAAVRNMGSCLRHGLVVVGHGTRLNPALPFMGAALLRPDGKRFIMETSLGYSALAAVLQHEVGERALLVWDEQAMTQVMRSELMRESAKAGAFRRYPDEESLTGALALPPEAVRSSLSNVADGRSLAAPLYAAWVTHGVLATQGGAMVDVEGRVLTQRGDVIRGLRAGGGTAAGFAGPSSSGYSSGNGLLSAFGMGWRIGNALAEQSGSGRSCVR</sequence>
<gene>
    <name evidence="6" type="ORF">HDA32_002294</name>
</gene>
<dbReference type="Gene3D" id="3.90.700.10">
    <property type="entry name" value="Succinate dehydrogenase/fumarate reductase flavoprotein, catalytic domain"/>
    <property type="match status" value="1"/>
</dbReference>
<proteinExistence type="predicted"/>
<organism evidence="6 7">
    <name type="scientific">Spinactinospora alkalitolerans</name>
    <dbReference type="NCBI Taxonomy" id="687207"/>
    <lineage>
        <taxon>Bacteria</taxon>
        <taxon>Bacillati</taxon>
        <taxon>Actinomycetota</taxon>
        <taxon>Actinomycetes</taxon>
        <taxon>Streptosporangiales</taxon>
        <taxon>Nocardiopsidaceae</taxon>
        <taxon>Spinactinospora</taxon>
    </lineage>
</organism>
<dbReference type="EC" id="1.3.5.4" evidence="6"/>
<dbReference type="RefSeq" id="WP_218882409.1">
    <property type="nucleotide sequence ID" value="NZ_BAAAYY010000009.1"/>
</dbReference>
<dbReference type="SUPFAM" id="SSF56425">
    <property type="entry name" value="Succinate dehydrogenase/fumarate reductase flavoprotein, catalytic domain"/>
    <property type="match status" value="1"/>
</dbReference>
<keyword evidence="2" id="KW-0285">Flavoprotein</keyword>
<keyword evidence="3" id="KW-0274">FAD</keyword>
<evidence type="ECO:0000313" key="7">
    <source>
        <dbReference type="Proteomes" id="UP000589036"/>
    </source>
</evidence>
<name>A0A852TYW5_9ACTN</name>
<dbReference type="Pfam" id="PF00890">
    <property type="entry name" value="FAD_binding_2"/>
    <property type="match status" value="1"/>
</dbReference>
<dbReference type="Gene3D" id="3.50.50.60">
    <property type="entry name" value="FAD/NAD(P)-binding domain"/>
    <property type="match status" value="1"/>
</dbReference>